<proteinExistence type="predicted"/>
<name>A0A7Y0Y484_9ACTO</name>
<comment type="caution">
    <text evidence="1">The sequence shown here is derived from an EMBL/GenBank/DDBJ whole genome shotgun (WGS) entry which is preliminary data.</text>
</comment>
<accession>A0A7Y0Y484</accession>
<sequence>MFTLEPARETARNLNTIFTRTQTRAIATLDPTEVTPGVHANRVIALVTAPDYTFTGTSVFEAEWEIWLIAPGAQDIETAWETLETTLEVFRQTYQVTQVKSATYQPANGASFPALICSFETVHTTNQ</sequence>
<evidence type="ECO:0000313" key="1">
    <source>
        <dbReference type="EMBL" id="NMW64787.1"/>
    </source>
</evidence>
<dbReference type="Proteomes" id="UP000578252">
    <property type="component" value="Unassembled WGS sequence"/>
</dbReference>
<protein>
    <recommendedName>
        <fullName evidence="3">DUF3168 domain-containing protein</fullName>
    </recommendedName>
</protein>
<reference evidence="1 2" key="1">
    <citation type="submission" date="2020-04" db="EMBL/GenBank/DDBJ databases">
        <title>Antimicrobial susceptibility and clonality of vaginal-derived multi-drug resistant Mobiluncus isolates in China.</title>
        <authorList>
            <person name="Zhang X."/>
        </authorList>
    </citation>
    <scope>NUCLEOTIDE SEQUENCE [LARGE SCALE GENOMIC DNA]</scope>
    <source>
        <strain evidence="1 2">13</strain>
    </source>
</reference>
<dbReference type="EMBL" id="JABCUR010000003">
    <property type="protein sequence ID" value="NMW64787.1"/>
    <property type="molecule type" value="Genomic_DNA"/>
</dbReference>
<dbReference type="RefSeq" id="WP_169771759.1">
    <property type="nucleotide sequence ID" value="NZ_JABCUR010000003.1"/>
</dbReference>
<gene>
    <name evidence="1" type="ORF">HHJ78_04400</name>
</gene>
<organism evidence="1 2">
    <name type="scientific">Mobiluncus mulieris</name>
    <dbReference type="NCBI Taxonomy" id="2052"/>
    <lineage>
        <taxon>Bacteria</taxon>
        <taxon>Bacillati</taxon>
        <taxon>Actinomycetota</taxon>
        <taxon>Actinomycetes</taxon>
        <taxon>Actinomycetales</taxon>
        <taxon>Actinomycetaceae</taxon>
        <taxon>Mobiluncus</taxon>
    </lineage>
</organism>
<evidence type="ECO:0008006" key="3">
    <source>
        <dbReference type="Google" id="ProtNLM"/>
    </source>
</evidence>
<dbReference type="AlphaFoldDB" id="A0A7Y0Y484"/>
<evidence type="ECO:0000313" key="2">
    <source>
        <dbReference type="Proteomes" id="UP000578252"/>
    </source>
</evidence>